<sequence>MSYIYEGVILLISQKSVYNFNAGPSALPREVLEKAQKELVDFKNSGMSIMEMSHRSAAYEEVHNQAIQRLRSLFAIPENYEVLLLQGGASLQFAMIPMNFLTSGKKAFYIMSGAWSDKALKEGKAIGDVYEAASTKETNYNRVPSLADIRFDDKDAYVHITSNNTIFGTQFQEFPDTGDVPLIADMSSDILSRPVDVSKFGMIYAGAQKNLGPSGVTVAIIRKDLLENANAEIPAILKYSTHSSNNSLYNTPPSFGIYMLGEVLGWMEQQGGLEQIAKNNEAKAKLIYDVIDESNGFYTGHAEKDSRSLMNITFRLADEQLEKQFLQEAKEAGFVGLNGHRSVGGCRASAYNAVPFAACQALQQFMLNFQAKNQ</sequence>
<dbReference type="PROSITE" id="PS00595">
    <property type="entry name" value="AA_TRANSFER_CLASS_5"/>
    <property type="match status" value="1"/>
</dbReference>
<feature type="binding site" evidence="11">
    <location>
        <position position="165"/>
    </location>
    <ligand>
        <name>pyridoxal 5'-phosphate</name>
        <dbReference type="ChEBI" id="CHEBI:597326"/>
    </ligand>
</feature>
<dbReference type="eggNOG" id="COG1932">
    <property type="taxonomic scope" value="Bacteria"/>
</dbReference>
<dbReference type="EC" id="2.6.1.52" evidence="11"/>
<evidence type="ECO:0000256" key="9">
    <source>
        <dbReference type="ARBA" id="ARBA00047630"/>
    </source>
</evidence>
<keyword evidence="5 11" id="KW-0028">Amino-acid biosynthesis</keyword>
<evidence type="ECO:0000256" key="7">
    <source>
        <dbReference type="ARBA" id="ARBA00022898"/>
    </source>
</evidence>
<dbReference type="GO" id="GO:0005737">
    <property type="term" value="C:cytoplasm"/>
    <property type="evidence" value="ECO:0007669"/>
    <property type="project" value="UniProtKB-SubCell"/>
</dbReference>
<dbReference type="Proteomes" id="UP000005316">
    <property type="component" value="Unassembled WGS sequence"/>
</dbReference>
<comment type="caution">
    <text evidence="14">The sequence shown here is derived from an EMBL/GenBank/DDBJ whole genome shotgun (WGS) entry which is preliminary data.</text>
</comment>
<keyword evidence="8 11" id="KW-0718">Serine biosynthesis</keyword>
<comment type="subcellular location">
    <subcellularLocation>
        <location evidence="11">Cytoplasm</location>
    </subcellularLocation>
</comment>
<dbReference type="Gene3D" id="3.40.640.10">
    <property type="entry name" value="Type I PLP-dependent aspartate aminotransferase-like (Major domain)"/>
    <property type="match status" value="1"/>
</dbReference>
<dbReference type="FunFam" id="3.90.1150.10:FF:000006">
    <property type="entry name" value="Phosphoserine aminotransferase"/>
    <property type="match status" value="1"/>
</dbReference>
<dbReference type="HOGENOM" id="CLU_034866_0_2_9"/>
<dbReference type="PIRSF" id="PIRSF000525">
    <property type="entry name" value="SerC"/>
    <property type="match status" value="1"/>
</dbReference>
<comment type="pathway">
    <text evidence="2 11 12">Amino-acid biosynthesis; L-serine biosynthesis; L-serine from 3-phospho-D-glycerate: step 2/3.</text>
</comment>
<keyword evidence="6 11" id="KW-0808">Transferase</keyword>
<dbReference type="InterPro" id="IPR015424">
    <property type="entry name" value="PyrdxlP-dep_Trfase"/>
</dbReference>
<dbReference type="GO" id="GO:0006564">
    <property type="term" value="P:L-serine biosynthetic process"/>
    <property type="evidence" value="ECO:0007669"/>
    <property type="project" value="UniProtKB-UniRule"/>
</dbReference>
<dbReference type="UniPathway" id="UPA00135">
    <property type="reaction ID" value="UER00197"/>
</dbReference>
<feature type="modified residue" description="N6-(pyridoxal phosphate)lysine" evidence="11">
    <location>
        <position position="209"/>
    </location>
</feature>
<dbReference type="Pfam" id="PF00266">
    <property type="entry name" value="Aminotran_5"/>
    <property type="match status" value="1"/>
</dbReference>
<dbReference type="GO" id="GO:0030170">
    <property type="term" value="F:pyridoxal phosphate binding"/>
    <property type="evidence" value="ECO:0007669"/>
    <property type="project" value="UniProtKB-UniRule"/>
</dbReference>
<dbReference type="HAMAP" id="MF_00160">
    <property type="entry name" value="SerC_aminotrans_5"/>
    <property type="match status" value="1"/>
</dbReference>
<evidence type="ECO:0000256" key="2">
    <source>
        <dbReference type="ARBA" id="ARBA00005099"/>
    </source>
</evidence>
<dbReference type="AlphaFoldDB" id="F9DP16"/>
<organism evidence="14 15">
    <name type="scientific">Sporosarcina newyorkensis 2681</name>
    <dbReference type="NCBI Taxonomy" id="1027292"/>
    <lineage>
        <taxon>Bacteria</taxon>
        <taxon>Bacillati</taxon>
        <taxon>Bacillota</taxon>
        <taxon>Bacilli</taxon>
        <taxon>Bacillales</taxon>
        <taxon>Caryophanaceae</taxon>
        <taxon>Sporosarcina</taxon>
    </lineage>
</organism>
<comment type="similarity">
    <text evidence="3 11">Belongs to the class-V pyridoxal-phosphate-dependent aminotransferase family. SerC subfamily.</text>
</comment>
<reference evidence="14 15" key="1">
    <citation type="submission" date="2011-04" db="EMBL/GenBank/DDBJ databases">
        <authorList>
            <person name="Muzny D."/>
            <person name="Qin X."/>
            <person name="Deng J."/>
            <person name="Jiang H."/>
            <person name="Liu Y."/>
            <person name="Qu J."/>
            <person name="Song X.-Z."/>
            <person name="Zhang L."/>
            <person name="Thornton R."/>
            <person name="Coyle M."/>
            <person name="Francisco L."/>
            <person name="Jackson L."/>
            <person name="Javaid M."/>
            <person name="Korchina V."/>
            <person name="Kovar C."/>
            <person name="Mata R."/>
            <person name="Mathew T."/>
            <person name="Ngo R."/>
            <person name="Nguyen L."/>
            <person name="Nguyen N."/>
            <person name="Okwuonu G."/>
            <person name="Ongeri F."/>
            <person name="Pham C."/>
            <person name="Simmons D."/>
            <person name="Wilczek-Boney K."/>
            <person name="Hale W."/>
            <person name="Jakkamsetti A."/>
            <person name="Pham P."/>
            <person name="Ruth R."/>
            <person name="San Lucas F."/>
            <person name="Warren J."/>
            <person name="Zhang J."/>
            <person name="Zhao Z."/>
            <person name="Zhou C."/>
            <person name="Zhu D."/>
            <person name="Lee S."/>
            <person name="Bess C."/>
            <person name="Blankenburg K."/>
            <person name="Forbes L."/>
            <person name="Fu Q."/>
            <person name="Gubbala S."/>
            <person name="Hirani K."/>
            <person name="Jayaseelan J.C."/>
            <person name="Lara F."/>
            <person name="Munidasa M."/>
            <person name="Palculict T."/>
            <person name="Patil S."/>
            <person name="Pu L.-L."/>
            <person name="Saada N."/>
            <person name="Tang L."/>
            <person name="Weissenberger G."/>
            <person name="Zhu Y."/>
            <person name="Hemphill L."/>
            <person name="Shang Y."/>
            <person name="Youmans B."/>
            <person name="Ayvaz T."/>
            <person name="Ross M."/>
            <person name="Santibanez J."/>
            <person name="Aqrawi P."/>
            <person name="Gross S."/>
            <person name="Joshi V."/>
            <person name="Fowler G."/>
            <person name="Nazareth L."/>
            <person name="Reid J."/>
            <person name="Worley K."/>
            <person name="Petrosino J."/>
            <person name="Highlander S."/>
            <person name="Gibbs R."/>
        </authorList>
    </citation>
    <scope>NUCLEOTIDE SEQUENCE [LARGE SCALE GENOMIC DNA]</scope>
    <source>
        <strain evidence="14 15">2681</strain>
    </source>
</reference>
<keyword evidence="4 11" id="KW-0032">Aminotransferase</keyword>
<evidence type="ECO:0000256" key="6">
    <source>
        <dbReference type="ARBA" id="ARBA00022679"/>
    </source>
</evidence>
<dbReference type="STRING" id="759851.SAMN04244570_2299"/>
<feature type="binding site" evidence="11">
    <location>
        <position position="208"/>
    </location>
    <ligand>
        <name>pyridoxal 5'-phosphate</name>
        <dbReference type="ChEBI" id="CHEBI:597326"/>
    </ligand>
</feature>
<comment type="subunit">
    <text evidence="11">Homodimer.</text>
</comment>
<feature type="binding site" evidence="11">
    <location>
        <position position="55"/>
    </location>
    <ligand>
        <name>L-glutamate</name>
        <dbReference type="ChEBI" id="CHEBI:29985"/>
    </ligand>
</feature>
<accession>F9DP16</accession>
<comment type="catalytic activity">
    <reaction evidence="9 11">
        <text>4-(phosphooxy)-L-threonine + 2-oxoglutarate = (R)-3-hydroxy-2-oxo-4-phosphooxybutanoate + L-glutamate</text>
        <dbReference type="Rhea" id="RHEA:16573"/>
        <dbReference type="ChEBI" id="CHEBI:16810"/>
        <dbReference type="ChEBI" id="CHEBI:29985"/>
        <dbReference type="ChEBI" id="CHEBI:58452"/>
        <dbReference type="ChEBI" id="CHEBI:58538"/>
        <dbReference type="EC" id="2.6.1.52"/>
    </reaction>
</comment>
<dbReference type="InterPro" id="IPR015422">
    <property type="entry name" value="PyrdxlP-dep_Trfase_small"/>
</dbReference>
<dbReference type="PANTHER" id="PTHR43247">
    <property type="entry name" value="PHOSPHOSERINE AMINOTRANSFERASE"/>
    <property type="match status" value="1"/>
</dbReference>
<evidence type="ECO:0000256" key="1">
    <source>
        <dbReference type="ARBA" id="ARBA00003483"/>
    </source>
</evidence>
<dbReference type="NCBIfam" id="NF003764">
    <property type="entry name" value="PRK05355.1"/>
    <property type="match status" value="1"/>
</dbReference>
<feature type="domain" description="Aminotransferase class V" evidence="13">
    <location>
        <begin position="17"/>
        <end position="355"/>
    </location>
</feature>
<dbReference type="InterPro" id="IPR000192">
    <property type="entry name" value="Aminotrans_V_dom"/>
</dbReference>
<comment type="catalytic activity">
    <reaction evidence="10 11 12">
        <text>O-phospho-L-serine + 2-oxoglutarate = 3-phosphooxypyruvate + L-glutamate</text>
        <dbReference type="Rhea" id="RHEA:14329"/>
        <dbReference type="ChEBI" id="CHEBI:16810"/>
        <dbReference type="ChEBI" id="CHEBI:18110"/>
        <dbReference type="ChEBI" id="CHEBI:29985"/>
        <dbReference type="ChEBI" id="CHEBI:57524"/>
        <dbReference type="EC" id="2.6.1.52"/>
    </reaction>
</comment>
<feature type="binding site" evidence="11">
    <location>
        <begin position="89"/>
        <end position="90"/>
    </location>
    <ligand>
        <name>pyridoxal 5'-phosphate</name>
        <dbReference type="ChEBI" id="CHEBI:597326"/>
    </ligand>
</feature>
<dbReference type="SUPFAM" id="SSF53383">
    <property type="entry name" value="PLP-dependent transferases"/>
    <property type="match status" value="1"/>
</dbReference>
<evidence type="ECO:0000256" key="10">
    <source>
        <dbReference type="ARBA" id="ARBA00049007"/>
    </source>
</evidence>
<dbReference type="PANTHER" id="PTHR43247:SF1">
    <property type="entry name" value="PHOSPHOSERINE AMINOTRANSFERASE"/>
    <property type="match status" value="1"/>
</dbReference>
<evidence type="ECO:0000256" key="8">
    <source>
        <dbReference type="ARBA" id="ARBA00023299"/>
    </source>
</evidence>
<protein>
    <recommendedName>
        <fullName evidence="11">Phosphoserine aminotransferase</fullName>
        <ecNumber evidence="11">2.6.1.52</ecNumber>
    </recommendedName>
    <alternativeName>
        <fullName evidence="11">Phosphohydroxythreonine aminotransferase</fullName>
        <shortName evidence="11">PSAT</shortName>
    </alternativeName>
</protein>
<dbReference type="InterPro" id="IPR020578">
    <property type="entry name" value="Aminotrans_V_PyrdxlP_BS"/>
</dbReference>
<dbReference type="CDD" id="cd00611">
    <property type="entry name" value="PSAT_like"/>
    <property type="match status" value="1"/>
</dbReference>
<comment type="function">
    <text evidence="1 11">Catalyzes the reversible conversion of 3-phosphohydroxypyruvate to phosphoserine and of 3-hydroxy-2-oxo-4-phosphonooxybutanoate to phosphohydroxythreonine.</text>
</comment>
<dbReference type="Gene3D" id="3.90.1150.10">
    <property type="entry name" value="Aspartate Aminotransferase, domain 1"/>
    <property type="match status" value="1"/>
</dbReference>
<dbReference type="InterPro" id="IPR015421">
    <property type="entry name" value="PyrdxlP-dep_Trfase_major"/>
</dbReference>
<feature type="binding site" evidence="11">
    <location>
        <position position="185"/>
    </location>
    <ligand>
        <name>pyridoxal 5'-phosphate</name>
        <dbReference type="ChEBI" id="CHEBI:597326"/>
    </ligand>
</feature>
<evidence type="ECO:0000256" key="5">
    <source>
        <dbReference type="ARBA" id="ARBA00022605"/>
    </source>
</evidence>
<gene>
    <name evidence="11 14" type="primary">serC</name>
    <name evidence="14" type="ORF">HMPREF9372_0546</name>
</gene>
<dbReference type="EMBL" id="AFPZ01000016">
    <property type="protein sequence ID" value="EGQ27425.1"/>
    <property type="molecule type" value="Genomic_DNA"/>
</dbReference>
<evidence type="ECO:0000313" key="15">
    <source>
        <dbReference type="Proteomes" id="UP000005316"/>
    </source>
</evidence>
<dbReference type="InterPro" id="IPR022278">
    <property type="entry name" value="Pser_aminoTfrase"/>
</dbReference>
<evidence type="ECO:0000256" key="4">
    <source>
        <dbReference type="ARBA" id="ARBA00022576"/>
    </source>
</evidence>
<dbReference type="FunFam" id="3.40.640.10:FF:000010">
    <property type="entry name" value="Phosphoserine aminotransferase"/>
    <property type="match status" value="1"/>
</dbReference>
<proteinExistence type="inferred from homology"/>
<feature type="binding site" evidence="11">
    <location>
        <position position="115"/>
    </location>
    <ligand>
        <name>pyridoxal 5'-phosphate</name>
        <dbReference type="ChEBI" id="CHEBI:597326"/>
    </ligand>
</feature>
<dbReference type="GO" id="GO:0004648">
    <property type="term" value="F:O-phospho-L-serine:2-oxoglutarate aminotransferase activity"/>
    <property type="evidence" value="ECO:0007669"/>
    <property type="project" value="UniProtKB-UniRule"/>
</dbReference>
<comment type="cofactor">
    <cofactor evidence="11">
        <name>pyridoxal 5'-phosphate</name>
        <dbReference type="ChEBI" id="CHEBI:597326"/>
    </cofactor>
    <text evidence="11">Binds 1 pyridoxal phosphate per subunit.</text>
</comment>
<dbReference type="NCBIfam" id="TIGR01364">
    <property type="entry name" value="serC_1"/>
    <property type="match status" value="1"/>
</dbReference>
<comment type="caution">
    <text evidence="11">Lacks conserved residue(s) required for the propagation of feature annotation.</text>
</comment>
<feature type="binding site" evidence="11">
    <location>
        <begin position="250"/>
        <end position="251"/>
    </location>
    <ligand>
        <name>pyridoxal 5'-phosphate</name>
        <dbReference type="ChEBI" id="CHEBI:597326"/>
    </ligand>
</feature>
<evidence type="ECO:0000256" key="3">
    <source>
        <dbReference type="ARBA" id="ARBA00006904"/>
    </source>
</evidence>
<evidence type="ECO:0000256" key="11">
    <source>
        <dbReference type="HAMAP-Rule" id="MF_00160"/>
    </source>
</evidence>
<evidence type="ECO:0000313" key="14">
    <source>
        <dbReference type="EMBL" id="EGQ27425.1"/>
    </source>
</evidence>
<keyword evidence="7 11" id="KW-0663">Pyridoxal phosphate</keyword>
<evidence type="ECO:0000259" key="13">
    <source>
        <dbReference type="Pfam" id="PF00266"/>
    </source>
</evidence>
<name>F9DP16_9BACL</name>
<evidence type="ECO:0000256" key="12">
    <source>
        <dbReference type="RuleBase" id="RU004505"/>
    </source>
</evidence>
<keyword evidence="11" id="KW-0963">Cytoplasm</keyword>